<dbReference type="RefSeq" id="WP_267565877.1">
    <property type="nucleotide sequence ID" value="NZ_JAPNTZ010000009.1"/>
</dbReference>
<keyword evidence="4" id="KW-1185">Reference proteome</keyword>
<evidence type="ECO:0000256" key="1">
    <source>
        <dbReference type="SAM" id="MobiDB-lite"/>
    </source>
</evidence>
<feature type="domain" description="NADPH-dependent FMN reductase-like" evidence="2">
    <location>
        <begin position="183"/>
        <end position="321"/>
    </location>
</feature>
<dbReference type="Gene3D" id="3.40.50.360">
    <property type="match status" value="1"/>
</dbReference>
<gene>
    <name evidence="3" type="ORF">OWR29_26145</name>
</gene>
<proteinExistence type="predicted"/>
<accession>A0ABT4B7B0</accession>
<dbReference type="Pfam" id="PF03358">
    <property type="entry name" value="FMN_red"/>
    <property type="match status" value="1"/>
</dbReference>
<evidence type="ECO:0000259" key="2">
    <source>
        <dbReference type="Pfam" id="PF03358"/>
    </source>
</evidence>
<feature type="region of interest" description="Disordered" evidence="1">
    <location>
        <begin position="1"/>
        <end position="28"/>
    </location>
</feature>
<comment type="caution">
    <text evidence="3">The sequence shown here is derived from an EMBL/GenBank/DDBJ whole genome shotgun (WGS) entry which is preliminary data.</text>
</comment>
<protein>
    <submittedName>
        <fullName evidence="3">NAD(P)H-dependent oxidoreductase</fullName>
    </submittedName>
</protein>
<evidence type="ECO:0000313" key="3">
    <source>
        <dbReference type="EMBL" id="MCY1141493.1"/>
    </source>
</evidence>
<evidence type="ECO:0000313" key="4">
    <source>
        <dbReference type="Proteomes" id="UP001151002"/>
    </source>
</evidence>
<sequence>MSSAKTEYGPLDHSRAGSYPPTASRSAQAFDRRQNLARRLLPLLPTDDQTPISTTDLGRRLGLTGRDRDQLLWPILDRLTHAGLTRRTRRGRSCSWSQTPLLTGILTAAHRPGETTPRPCGLTENLPTETVDAAVATLAWCGLAAAPTTGQTSASRVQPYLDTTPASPPPAQLSALAGPPTVRAVAVIGSHPGSRTRALAGAALDALTASGVLQLAGPPVIIELGATCPVAACTCCRHRPRHPDPFAAVQSAQLLIAATPSQLGTVSGLLKLFLDQIRPGGLTGIVAVAAALETSRGHHTTTATTLNQLLGHLGAVTPAPPLVVHGPVDPQPDAARWAAQHARRIQAGLPTTPPHHHEPPSAHAR</sequence>
<name>A0ABT4B7B0_9ACTN</name>
<dbReference type="InterPro" id="IPR029039">
    <property type="entry name" value="Flavoprotein-like_sf"/>
</dbReference>
<dbReference type="SUPFAM" id="SSF52218">
    <property type="entry name" value="Flavoproteins"/>
    <property type="match status" value="1"/>
</dbReference>
<organism evidence="3 4">
    <name type="scientific">Paractinoplanes pyxinae</name>
    <dbReference type="NCBI Taxonomy" id="2997416"/>
    <lineage>
        <taxon>Bacteria</taxon>
        <taxon>Bacillati</taxon>
        <taxon>Actinomycetota</taxon>
        <taxon>Actinomycetes</taxon>
        <taxon>Micromonosporales</taxon>
        <taxon>Micromonosporaceae</taxon>
        <taxon>Paractinoplanes</taxon>
    </lineage>
</organism>
<reference evidence="3" key="1">
    <citation type="submission" date="2022-11" db="EMBL/GenBank/DDBJ databases">
        <authorList>
            <person name="Somphong A."/>
            <person name="Phongsopitanun W."/>
        </authorList>
    </citation>
    <scope>NUCLEOTIDE SEQUENCE</scope>
    <source>
        <strain evidence="3">Pm04-4</strain>
    </source>
</reference>
<dbReference type="Proteomes" id="UP001151002">
    <property type="component" value="Unassembled WGS sequence"/>
</dbReference>
<dbReference type="EMBL" id="JAPNTZ010000009">
    <property type="protein sequence ID" value="MCY1141493.1"/>
    <property type="molecule type" value="Genomic_DNA"/>
</dbReference>
<dbReference type="InterPro" id="IPR005025">
    <property type="entry name" value="FMN_Rdtase-like_dom"/>
</dbReference>